<dbReference type="InterPro" id="IPR005467">
    <property type="entry name" value="His_kinase_dom"/>
</dbReference>
<keyword evidence="7" id="KW-0547">Nucleotide-binding</keyword>
<feature type="transmembrane region" description="Helical" evidence="13">
    <location>
        <begin position="452"/>
        <end position="470"/>
    </location>
</feature>
<evidence type="ECO:0000256" key="2">
    <source>
        <dbReference type="ARBA" id="ARBA00004141"/>
    </source>
</evidence>
<comment type="subcellular location">
    <subcellularLocation>
        <location evidence="2">Membrane</location>
        <topology evidence="2">Multi-pass membrane protein</topology>
    </subcellularLocation>
</comment>
<evidence type="ECO:0000256" key="6">
    <source>
        <dbReference type="ARBA" id="ARBA00022692"/>
    </source>
</evidence>
<dbReference type="InterPro" id="IPR027417">
    <property type="entry name" value="P-loop_NTPase"/>
</dbReference>
<dbReference type="Pfam" id="PF02702">
    <property type="entry name" value="KdpD"/>
    <property type="match status" value="1"/>
</dbReference>
<comment type="catalytic activity">
    <reaction evidence="1">
        <text>ATP + protein L-histidine = ADP + protein N-phospho-L-histidine.</text>
        <dbReference type="EC" id="2.7.13.3"/>
    </reaction>
</comment>
<dbReference type="SUPFAM" id="SSF55874">
    <property type="entry name" value="ATPase domain of HSP90 chaperone/DNA topoisomerase II/histidine kinase"/>
    <property type="match status" value="1"/>
</dbReference>
<dbReference type="InterPro" id="IPR003661">
    <property type="entry name" value="HisK_dim/P_dom"/>
</dbReference>
<evidence type="ECO:0000256" key="12">
    <source>
        <dbReference type="ARBA" id="ARBA00023136"/>
    </source>
</evidence>
<evidence type="ECO:0000256" key="3">
    <source>
        <dbReference type="ARBA" id="ARBA00012438"/>
    </source>
</evidence>
<dbReference type="InterPro" id="IPR036890">
    <property type="entry name" value="HATPase_C_sf"/>
</dbReference>
<dbReference type="InterPro" id="IPR036097">
    <property type="entry name" value="HisK_dim/P_sf"/>
</dbReference>
<dbReference type="Pfam" id="PF00512">
    <property type="entry name" value="HisKA"/>
    <property type="match status" value="1"/>
</dbReference>
<dbReference type="Pfam" id="PF13493">
    <property type="entry name" value="DUF4118"/>
    <property type="match status" value="1"/>
</dbReference>
<dbReference type="SUPFAM" id="SSF52402">
    <property type="entry name" value="Adenine nucleotide alpha hydrolases-like"/>
    <property type="match status" value="1"/>
</dbReference>
<evidence type="ECO:0000256" key="8">
    <source>
        <dbReference type="ARBA" id="ARBA00022777"/>
    </source>
</evidence>
<keyword evidence="5 15" id="KW-0808">Transferase</keyword>
<dbReference type="SMART" id="SM00388">
    <property type="entry name" value="HisKA"/>
    <property type="match status" value="1"/>
</dbReference>
<evidence type="ECO:0000313" key="15">
    <source>
        <dbReference type="EMBL" id="GAB0056157.1"/>
    </source>
</evidence>
<keyword evidence="8" id="KW-0418">Kinase</keyword>
<evidence type="ECO:0000313" key="16">
    <source>
        <dbReference type="Proteomes" id="UP001628193"/>
    </source>
</evidence>
<sequence>MATDSRSDRPDPDAILAQLVAEEHRERRGRLKIFFGACPGVGKTFAMLSAARSLSAQGMDVVAGVVETHGRDETAELLHDLEILPRQRIEYKGHLLEEFDLDAALQRNPRIILIDELAHSNAPGSRHPKRWQDIDELLNAGIDVLTTVNVQHVESLNDVVGKITGIRVTERVPDHVIDRADEMVLVDLPPEELLQRLREGKVYMPRQAERAMEHFFRKGNLLALRELALRRTADRVDGDMRAWRREKSVTTVWPTRESVLVCVGPGPDSESLVRRAARRANLTGAPWHAIVIETPSMQQLPDAARARIFGILKLAREMGAQTANLSGPNPVEIAIAYAREYNLGTLLVGRDRYRRLPWQHGFAEKVARLAPDLELLQVAIEKQERESPQRSPVPDKPAPKNGEWSPYLMAFLIVALVTVVSEPLHALLDLANIVMIFLLAVVFTAIRFGRAAAVLSSFLSVAAFDFFFVPPRFTFAVHDAQYLVTFTVMLIVALVVGQLTAGLRFQASEACKREQRMQALYEMSKDLSSALSVEQIIGICRRFIQRGFNASVAVFVPGTQENLEWAEGSAPSDAVDSGIAQWSFDHGENAGLGTTTLPSAHALYVPLKAPSRLCGVLALVPETATWELPPGQQQLLDTSASLIAIALERVHYVILSQESQVRMESERLRNSLLSAISHDLRTPLTVITGLTDAMCLATPPLSEPHLSLADAIRDEVSRTVTMVNNLLDMARMQMGHIVLKRSWQTLEEVIGLSMNHCASLLSRHGVRIAIPTDLPLLELDTGLMERVFNNLLENAAKHTPPGSVILISARHEEERVRISICDNGPGIPQGLEETLFDKFTRGKTESSVIGFGLGLAIVRAIIEAHGGSVWAHNGPDGGACFTFLLPVGNPPHIPEEP</sequence>
<keyword evidence="9" id="KW-0067">ATP-binding</keyword>
<keyword evidence="4" id="KW-0597">Phosphoprotein</keyword>
<feature type="domain" description="Histidine kinase" evidence="14">
    <location>
        <begin position="675"/>
        <end position="889"/>
    </location>
</feature>
<dbReference type="CDD" id="cd00082">
    <property type="entry name" value="HisKA"/>
    <property type="match status" value="1"/>
</dbReference>
<feature type="transmembrane region" description="Helical" evidence="13">
    <location>
        <begin position="482"/>
        <end position="503"/>
    </location>
</feature>
<reference evidence="15 16" key="1">
    <citation type="submission" date="2024-09" db="EMBL/GenBank/DDBJ databases">
        <title>Draft genome sequence of Candidatus Magnetaquicoccaceae bacterium FCR-1.</title>
        <authorList>
            <person name="Shimoshige H."/>
            <person name="Shimamura S."/>
            <person name="Taoka A."/>
            <person name="Kobayashi H."/>
            <person name="Maekawa T."/>
        </authorList>
    </citation>
    <scope>NUCLEOTIDE SEQUENCE [LARGE SCALE GENOMIC DNA]</scope>
    <source>
        <strain evidence="15 16">FCR-1</strain>
    </source>
</reference>
<dbReference type="InterPro" id="IPR003594">
    <property type="entry name" value="HATPase_dom"/>
</dbReference>
<dbReference type="EMBL" id="BAAFGK010000002">
    <property type="protein sequence ID" value="GAB0056157.1"/>
    <property type="molecule type" value="Genomic_DNA"/>
</dbReference>
<name>A0ABQ0C5K4_9PROT</name>
<evidence type="ECO:0000256" key="1">
    <source>
        <dbReference type="ARBA" id="ARBA00000085"/>
    </source>
</evidence>
<organism evidence="15 16">
    <name type="scientific">Candidatus Magnetaquiglobus chichijimensis</name>
    <dbReference type="NCBI Taxonomy" id="3141448"/>
    <lineage>
        <taxon>Bacteria</taxon>
        <taxon>Pseudomonadati</taxon>
        <taxon>Pseudomonadota</taxon>
        <taxon>Magnetococcia</taxon>
        <taxon>Magnetococcales</taxon>
        <taxon>Candidatus Magnetaquicoccaceae</taxon>
        <taxon>Candidatus Magnetaquiglobus</taxon>
    </lineage>
</organism>
<evidence type="ECO:0000256" key="11">
    <source>
        <dbReference type="ARBA" id="ARBA00023012"/>
    </source>
</evidence>
<dbReference type="InterPro" id="IPR003852">
    <property type="entry name" value="Sig_transdc_His_kinase_KdpD_N"/>
</dbReference>
<keyword evidence="10 13" id="KW-1133">Transmembrane helix</keyword>
<dbReference type="PANTHER" id="PTHR45569:SF1">
    <property type="entry name" value="SENSOR PROTEIN KDPD"/>
    <property type="match status" value="1"/>
</dbReference>
<dbReference type="CDD" id="cd00075">
    <property type="entry name" value="HATPase"/>
    <property type="match status" value="1"/>
</dbReference>
<dbReference type="NCBIfam" id="NF007793">
    <property type="entry name" value="PRK10490.1"/>
    <property type="match status" value="1"/>
</dbReference>
<dbReference type="Pfam" id="PF13492">
    <property type="entry name" value="GAF_3"/>
    <property type="match status" value="1"/>
</dbReference>
<evidence type="ECO:0000256" key="4">
    <source>
        <dbReference type="ARBA" id="ARBA00022553"/>
    </source>
</evidence>
<keyword evidence="12 13" id="KW-0472">Membrane</keyword>
<gene>
    <name evidence="15" type="primary">kdpD_1</name>
    <name evidence="15" type="ORF">SIID45300_00462</name>
</gene>
<keyword evidence="11" id="KW-0902">Two-component regulatory system</keyword>
<dbReference type="PANTHER" id="PTHR45569">
    <property type="entry name" value="SENSOR PROTEIN KDPD"/>
    <property type="match status" value="1"/>
</dbReference>
<dbReference type="Gene3D" id="1.10.287.130">
    <property type="match status" value="1"/>
</dbReference>
<feature type="transmembrane region" description="Helical" evidence="13">
    <location>
        <begin position="427"/>
        <end position="446"/>
    </location>
</feature>
<dbReference type="InterPro" id="IPR025201">
    <property type="entry name" value="KdpD_TM"/>
</dbReference>
<keyword evidence="6 13" id="KW-0812">Transmembrane</keyword>
<protein>
    <recommendedName>
        <fullName evidence="3">histidine kinase</fullName>
        <ecNumber evidence="3">2.7.13.3</ecNumber>
    </recommendedName>
</protein>
<dbReference type="GO" id="GO:0004673">
    <property type="term" value="F:protein histidine kinase activity"/>
    <property type="evidence" value="ECO:0007669"/>
    <property type="project" value="UniProtKB-EC"/>
</dbReference>
<dbReference type="InterPro" id="IPR004358">
    <property type="entry name" value="Sig_transdc_His_kin-like_C"/>
</dbReference>
<comment type="caution">
    <text evidence="15">The sequence shown here is derived from an EMBL/GenBank/DDBJ whole genome shotgun (WGS) entry which is preliminary data.</text>
</comment>
<dbReference type="PRINTS" id="PR00344">
    <property type="entry name" value="BCTRLSENSOR"/>
</dbReference>
<evidence type="ECO:0000259" key="14">
    <source>
        <dbReference type="PROSITE" id="PS50109"/>
    </source>
</evidence>
<dbReference type="InterPro" id="IPR052023">
    <property type="entry name" value="Histidine_kinase_KdpD"/>
</dbReference>
<evidence type="ECO:0000256" key="5">
    <source>
        <dbReference type="ARBA" id="ARBA00022679"/>
    </source>
</evidence>
<evidence type="ECO:0000256" key="10">
    <source>
        <dbReference type="ARBA" id="ARBA00022989"/>
    </source>
</evidence>
<evidence type="ECO:0000256" key="7">
    <source>
        <dbReference type="ARBA" id="ARBA00022741"/>
    </source>
</evidence>
<dbReference type="PROSITE" id="PS50109">
    <property type="entry name" value="HIS_KIN"/>
    <property type="match status" value="1"/>
</dbReference>
<proteinExistence type="predicted"/>
<dbReference type="Proteomes" id="UP001628193">
    <property type="component" value="Unassembled WGS sequence"/>
</dbReference>
<dbReference type="InterPro" id="IPR038318">
    <property type="entry name" value="KdpD_sf"/>
</dbReference>
<dbReference type="SUPFAM" id="SSF47384">
    <property type="entry name" value="Homodimeric domain of signal transducing histidine kinase"/>
    <property type="match status" value="1"/>
</dbReference>
<dbReference type="SUPFAM" id="SSF52540">
    <property type="entry name" value="P-loop containing nucleoside triphosphate hydrolases"/>
    <property type="match status" value="1"/>
</dbReference>
<dbReference type="Pfam" id="PF02518">
    <property type="entry name" value="HATPase_c"/>
    <property type="match status" value="1"/>
</dbReference>
<feature type="transmembrane region" description="Helical" evidence="13">
    <location>
        <begin position="404"/>
        <end position="420"/>
    </location>
</feature>
<keyword evidence="16" id="KW-1185">Reference proteome</keyword>
<dbReference type="SMART" id="SM00387">
    <property type="entry name" value="HATPase_c"/>
    <property type="match status" value="1"/>
</dbReference>
<evidence type="ECO:0000256" key="9">
    <source>
        <dbReference type="ARBA" id="ARBA00022840"/>
    </source>
</evidence>
<dbReference type="InterPro" id="IPR003018">
    <property type="entry name" value="GAF"/>
</dbReference>
<dbReference type="SUPFAM" id="SSF55781">
    <property type="entry name" value="GAF domain-like"/>
    <property type="match status" value="1"/>
</dbReference>
<dbReference type="Gene3D" id="3.30.565.10">
    <property type="entry name" value="Histidine kinase-like ATPase, C-terminal domain"/>
    <property type="match status" value="1"/>
</dbReference>
<dbReference type="Gene3D" id="3.40.50.300">
    <property type="entry name" value="P-loop containing nucleotide triphosphate hydrolases"/>
    <property type="match status" value="1"/>
</dbReference>
<dbReference type="Gene3D" id="3.30.450.40">
    <property type="match status" value="1"/>
</dbReference>
<accession>A0ABQ0C5K4</accession>
<evidence type="ECO:0000256" key="13">
    <source>
        <dbReference type="SAM" id="Phobius"/>
    </source>
</evidence>
<dbReference type="Gene3D" id="1.20.120.620">
    <property type="entry name" value="Backbone structure of the membrane domain of e. Coli histidine kinase receptor kdpd"/>
    <property type="match status" value="1"/>
</dbReference>
<dbReference type="EC" id="2.7.13.3" evidence="3"/>
<dbReference type="RefSeq" id="WP_420903873.1">
    <property type="nucleotide sequence ID" value="NZ_BAAFGK010000002.1"/>
</dbReference>
<dbReference type="InterPro" id="IPR029016">
    <property type="entry name" value="GAF-like_dom_sf"/>
</dbReference>